<proteinExistence type="predicted"/>
<accession>Q1I9W2</accession>
<gene>
    <name evidence="1" type="ordered locus">PSEEN2780</name>
</gene>
<sequence>MGVCGDLTGGMWDWTTQEVTSHNIQFNIIYIMRTLLLTGHTLTRPVRELRTLLFRA</sequence>
<protein>
    <submittedName>
        <fullName evidence="1">Uncharacterized protein</fullName>
    </submittedName>
</protein>
<dbReference type="HOGENOM" id="CLU_3010867_0_0_6"/>
<dbReference type="EMBL" id="CT573326">
    <property type="protein sequence ID" value="CAK15561.1"/>
    <property type="molecule type" value="Genomic_DNA"/>
</dbReference>
<evidence type="ECO:0000313" key="1">
    <source>
        <dbReference type="EMBL" id="CAK15561.1"/>
    </source>
</evidence>
<dbReference type="Proteomes" id="UP000000658">
    <property type="component" value="Chromosome"/>
</dbReference>
<organism evidence="1 2">
    <name type="scientific">Pseudomonas entomophila (strain L48)</name>
    <dbReference type="NCBI Taxonomy" id="384676"/>
    <lineage>
        <taxon>Bacteria</taxon>
        <taxon>Pseudomonadati</taxon>
        <taxon>Pseudomonadota</taxon>
        <taxon>Gammaproteobacteria</taxon>
        <taxon>Pseudomonadales</taxon>
        <taxon>Pseudomonadaceae</taxon>
        <taxon>Pseudomonas</taxon>
    </lineage>
</organism>
<name>Q1I9W2_PSEE4</name>
<reference evidence="1 2" key="1">
    <citation type="journal article" date="2006" name="Nat. Biotechnol.">
        <title>Complete genome sequence of the entomopathogenic and metabolically versatile soil bacterium Pseudomonas entomophila.</title>
        <authorList>
            <person name="Vodovar N."/>
            <person name="Vallenet D."/>
            <person name="Cruveiller S."/>
            <person name="Rouy Z."/>
            <person name="Barbe V."/>
            <person name="Acosta C."/>
            <person name="Cattolico L."/>
            <person name="Jubin C."/>
            <person name="Lajus A."/>
            <person name="Segurens B."/>
            <person name="Vacherie B."/>
            <person name="Wincker P."/>
            <person name="Weissenbach J."/>
            <person name="Lemaitre B."/>
            <person name="Medigue C."/>
            <person name="Boccard F."/>
        </authorList>
    </citation>
    <scope>NUCLEOTIDE SEQUENCE [LARGE SCALE GENOMIC DNA]</scope>
    <source>
        <strain evidence="1 2">L48</strain>
    </source>
</reference>
<dbReference type="KEGG" id="pen:PSEEN2780"/>
<evidence type="ECO:0000313" key="2">
    <source>
        <dbReference type="Proteomes" id="UP000000658"/>
    </source>
</evidence>
<dbReference type="AlphaFoldDB" id="Q1I9W2"/>